<keyword evidence="1" id="KW-0479">Metal-binding</keyword>
<dbReference type="PROSITE" id="PS50103">
    <property type="entry name" value="ZF_C3H1"/>
    <property type="match status" value="1"/>
</dbReference>
<evidence type="ECO:0000313" key="4">
    <source>
        <dbReference type="EMBL" id="PMD13570.1"/>
    </source>
</evidence>
<organism evidence="4 5">
    <name type="scientific">Hyaloscypha hepaticicola</name>
    <dbReference type="NCBI Taxonomy" id="2082293"/>
    <lineage>
        <taxon>Eukaryota</taxon>
        <taxon>Fungi</taxon>
        <taxon>Dikarya</taxon>
        <taxon>Ascomycota</taxon>
        <taxon>Pezizomycotina</taxon>
        <taxon>Leotiomycetes</taxon>
        <taxon>Helotiales</taxon>
        <taxon>Hyaloscyphaceae</taxon>
        <taxon>Hyaloscypha</taxon>
    </lineage>
</organism>
<accession>A0A2J6PHS3</accession>
<dbReference type="InterPro" id="IPR045518">
    <property type="entry name" value="2EXR"/>
</dbReference>
<dbReference type="OrthoDB" id="3513892at2759"/>
<evidence type="ECO:0000259" key="3">
    <source>
        <dbReference type="PROSITE" id="PS50103"/>
    </source>
</evidence>
<dbReference type="EMBL" id="KZ613530">
    <property type="protein sequence ID" value="PMD13570.1"/>
    <property type="molecule type" value="Genomic_DNA"/>
</dbReference>
<evidence type="ECO:0000256" key="2">
    <source>
        <dbReference type="SAM" id="MobiDB-lite"/>
    </source>
</evidence>
<dbReference type="AlphaFoldDB" id="A0A2J6PHS3"/>
<proteinExistence type="predicted"/>
<gene>
    <name evidence="4" type="ORF">NA56DRAFT_665503</name>
</gene>
<feature type="region of interest" description="Disordered" evidence="2">
    <location>
        <begin position="253"/>
        <end position="288"/>
    </location>
</feature>
<sequence length="556" mass="63271">MSEELVSAGGCHYIHDNNIGKKASEKKQNDQEMTVTCANLQGKYNSLLPKTLNIPRPKEANKVVLLKVNIAEVNARIESIIKVTDKEVKHCTRANLDSNFKSSLFNNFGSNLKVKPVKITAFHTTYRLNWATVTYSKPNAELARKFPPRSRAHCRRFLAGVPHNADTCRYTHPCPEDPENPNAPWPAVVETPFLPQMEMYLDMRCNPPQMKQRRFCPAPKYSWDVYNSMAPPEDQLPKGPYIIEAPKQTYANAVSGGKGQHSKTSSEGSAVFSSRTGNSSHPTSNGPQLSDAELWALEVAPVKIPPLRRRRGDRARANATFLRFSELPGEVRNKIWHMAFKDHSQTVRLAWRWDDEHEGNYYGSRLDPLCDAPALLQVCKEARSIGTGKYYKQSFGTMQSGPKTWFNFENDKIFLQTRSAGQLMNTAGQLIRCERKLIKGIMLPLRDFVHNPEGFVEVVTSFHNLRQICLVASNHPQDKHWTHDRKLARKVKKAIEARWNRRQEKYRTDDKLPVPLVGRKLLDPALAKAFGVDGIVWGSHVRREQRGWEQAGRQQL</sequence>
<keyword evidence="5" id="KW-1185">Reference proteome</keyword>
<dbReference type="Pfam" id="PF20150">
    <property type="entry name" value="2EXR"/>
    <property type="match status" value="1"/>
</dbReference>
<evidence type="ECO:0000313" key="5">
    <source>
        <dbReference type="Proteomes" id="UP000235672"/>
    </source>
</evidence>
<dbReference type="PANTHER" id="PTHR35910">
    <property type="entry name" value="2EXR DOMAIN-CONTAINING PROTEIN"/>
    <property type="match status" value="1"/>
</dbReference>
<feature type="compositionally biased region" description="Polar residues" evidence="2">
    <location>
        <begin position="262"/>
        <end position="288"/>
    </location>
</feature>
<keyword evidence="1" id="KW-0862">Zinc</keyword>
<keyword evidence="1" id="KW-0863">Zinc-finger</keyword>
<evidence type="ECO:0000256" key="1">
    <source>
        <dbReference type="PROSITE-ProRule" id="PRU00723"/>
    </source>
</evidence>
<dbReference type="PANTHER" id="PTHR35910:SF6">
    <property type="entry name" value="2EXR DOMAIN-CONTAINING PROTEIN"/>
    <property type="match status" value="1"/>
</dbReference>
<feature type="zinc finger region" description="C3H1-type" evidence="1">
    <location>
        <begin position="148"/>
        <end position="175"/>
    </location>
</feature>
<protein>
    <recommendedName>
        <fullName evidence="3">C3H1-type domain-containing protein</fullName>
    </recommendedName>
</protein>
<reference evidence="4 5" key="1">
    <citation type="submission" date="2016-05" db="EMBL/GenBank/DDBJ databases">
        <title>A degradative enzymes factory behind the ericoid mycorrhizal symbiosis.</title>
        <authorList>
            <consortium name="DOE Joint Genome Institute"/>
            <person name="Martino E."/>
            <person name="Morin E."/>
            <person name="Grelet G."/>
            <person name="Kuo A."/>
            <person name="Kohler A."/>
            <person name="Daghino S."/>
            <person name="Barry K."/>
            <person name="Choi C."/>
            <person name="Cichocki N."/>
            <person name="Clum A."/>
            <person name="Copeland A."/>
            <person name="Hainaut M."/>
            <person name="Haridas S."/>
            <person name="Labutti K."/>
            <person name="Lindquist E."/>
            <person name="Lipzen A."/>
            <person name="Khouja H.-R."/>
            <person name="Murat C."/>
            <person name="Ohm R."/>
            <person name="Olson A."/>
            <person name="Spatafora J."/>
            <person name="Veneault-Fourrey C."/>
            <person name="Henrissat B."/>
            <person name="Grigoriev I."/>
            <person name="Martin F."/>
            <person name="Perotto S."/>
        </authorList>
    </citation>
    <scope>NUCLEOTIDE SEQUENCE [LARGE SCALE GENOMIC DNA]</scope>
    <source>
        <strain evidence="4 5">UAMH 7357</strain>
    </source>
</reference>
<name>A0A2J6PHS3_9HELO</name>
<dbReference type="STRING" id="1745343.A0A2J6PHS3"/>
<dbReference type="Proteomes" id="UP000235672">
    <property type="component" value="Unassembled WGS sequence"/>
</dbReference>
<feature type="domain" description="C3H1-type" evidence="3">
    <location>
        <begin position="148"/>
        <end position="175"/>
    </location>
</feature>
<dbReference type="InterPro" id="IPR000571">
    <property type="entry name" value="Znf_CCCH"/>
</dbReference>
<dbReference type="GO" id="GO:0008270">
    <property type="term" value="F:zinc ion binding"/>
    <property type="evidence" value="ECO:0007669"/>
    <property type="project" value="UniProtKB-KW"/>
</dbReference>